<protein>
    <submittedName>
        <fullName evidence="2">Uncharacterized protein</fullName>
    </submittedName>
</protein>
<proteinExistence type="predicted"/>
<evidence type="ECO:0000256" key="1">
    <source>
        <dbReference type="SAM" id="MobiDB-lite"/>
    </source>
</evidence>
<feature type="region of interest" description="Disordered" evidence="1">
    <location>
        <begin position="1"/>
        <end position="52"/>
    </location>
</feature>
<feature type="compositionally biased region" description="Basic and acidic residues" evidence="1">
    <location>
        <begin position="20"/>
        <end position="30"/>
    </location>
</feature>
<accession>A0A433CYG0</accession>
<gene>
    <name evidence="2" type="ORF">BC936DRAFT_136940</name>
</gene>
<keyword evidence="3" id="KW-1185">Reference proteome</keyword>
<sequence length="416" mass="48384">MTISGIRKITSKAIKRKRAPKENEQNKNDDDSSDDTEGEQEDDIDQRADRNMTPSQWQCFSESYHMNKHKKWILTSGTCVEDVLFENCKQLQEESLLHSWIIDLDDNEVERMFSKEDWAEIARGMKRLPQVDEKFAKSIVRFAEVTTTTQLREILEMTSFKKKDERYYRQLHYDAEWADLVMWKLLTEFEDPNNALCKNHLEGWYDANVWSFIVHHSLRSIAGMELIRKESTTVASTARKNRKRTNGQRTKMGHRSDGIVRAYVNDIEYGAIEVSRDFKGITGTKWLRDAHKLVKTLHDMLVRLCEFVHFEEGKTRQLQVVGLLHAGYVSVFKCEALNEVPVKVEKLKDLIKLLASVWQMKKMIMDCVLIVNNPSSQFAEEFLDEVINNGMKTPLSTIALPWSLDTPMKLSIQKAK</sequence>
<evidence type="ECO:0000313" key="2">
    <source>
        <dbReference type="EMBL" id="RUP43615.1"/>
    </source>
</evidence>
<evidence type="ECO:0000313" key="3">
    <source>
        <dbReference type="Proteomes" id="UP000268093"/>
    </source>
</evidence>
<dbReference type="OrthoDB" id="5340906at2759"/>
<name>A0A433CYG0_9FUNG</name>
<dbReference type="Proteomes" id="UP000268093">
    <property type="component" value="Unassembled WGS sequence"/>
</dbReference>
<dbReference type="AlphaFoldDB" id="A0A433CYG0"/>
<feature type="compositionally biased region" description="Basic residues" evidence="1">
    <location>
        <begin position="9"/>
        <end position="19"/>
    </location>
</feature>
<comment type="caution">
    <text evidence="2">The sequence shown here is derived from an EMBL/GenBank/DDBJ whole genome shotgun (WGS) entry which is preliminary data.</text>
</comment>
<organism evidence="2 3">
    <name type="scientific">Jimgerdemannia flammicorona</name>
    <dbReference type="NCBI Taxonomy" id="994334"/>
    <lineage>
        <taxon>Eukaryota</taxon>
        <taxon>Fungi</taxon>
        <taxon>Fungi incertae sedis</taxon>
        <taxon>Mucoromycota</taxon>
        <taxon>Mucoromycotina</taxon>
        <taxon>Endogonomycetes</taxon>
        <taxon>Endogonales</taxon>
        <taxon>Endogonaceae</taxon>
        <taxon>Jimgerdemannia</taxon>
    </lineage>
</organism>
<reference evidence="2 3" key="1">
    <citation type="journal article" date="2018" name="New Phytol.">
        <title>Phylogenomics of Endogonaceae and evolution of mycorrhizas within Mucoromycota.</title>
        <authorList>
            <person name="Chang Y."/>
            <person name="Desiro A."/>
            <person name="Na H."/>
            <person name="Sandor L."/>
            <person name="Lipzen A."/>
            <person name="Clum A."/>
            <person name="Barry K."/>
            <person name="Grigoriev I.V."/>
            <person name="Martin F.M."/>
            <person name="Stajich J.E."/>
            <person name="Smith M.E."/>
            <person name="Bonito G."/>
            <person name="Spatafora J.W."/>
        </authorList>
    </citation>
    <scope>NUCLEOTIDE SEQUENCE [LARGE SCALE GENOMIC DNA]</scope>
    <source>
        <strain evidence="2 3">GMNB39</strain>
    </source>
</reference>
<dbReference type="EMBL" id="RBNI01010597">
    <property type="protein sequence ID" value="RUP43615.1"/>
    <property type="molecule type" value="Genomic_DNA"/>
</dbReference>
<feature type="compositionally biased region" description="Acidic residues" evidence="1">
    <location>
        <begin position="31"/>
        <end position="44"/>
    </location>
</feature>